<name>A0A814A1Y2_9BILA</name>
<comment type="caution">
    <text evidence="1">The sequence shown here is derived from an EMBL/GenBank/DDBJ whole genome shotgun (WGS) entry which is preliminary data.</text>
</comment>
<dbReference type="Proteomes" id="UP000663879">
    <property type="component" value="Unassembled WGS sequence"/>
</dbReference>
<evidence type="ECO:0000313" key="2">
    <source>
        <dbReference type="Proteomes" id="UP000663879"/>
    </source>
</evidence>
<proteinExistence type="predicted"/>
<keyword evidence="2" id="KW-1185">Reference proteome</keyword>
<sequence>IVSNELKNQELSQSSLNRPVPNYKIFKPGLDIYLKIYLDQEEDQNTLKNLPMGRLCCKRKCSCELYSQNASLSGDTLEKSQLLDNLEWLVEKNNRYLSYECFNEEFSCMRGCRQAFSEYVQSDLLIRNLTLTTSLTSDLDLISERVSGSRLCQILGKEIADLGVNIYLRYSSVDTKKLY</sequence>
<evidence type="ECO:0000313" key="1">
    <source>
        <dbReference type="EMBL" id="CAF0905781.1"/>
    </source>
</evidence>
<feature type="non-terminal residue" evidence="1">
    <location>
        <position position="1"/>
    </location>
</feature>
<dbReference type="AlphaFoldDB" id="A0A814A1Y2"/>
<protein>
    <submittedName>
        <fullName evidence="1">Uncharacterized protein</fullName>
    </submittedName>
</protein>
<accession>A0A814A1Y2</accession>
<gene>
    <name evidence="1" type="ORF">OXX778_LOCUS11637</name>
</gene>
<dbReference type="EMBL" id="CAJNOC010001995">
    <property type="protein sequence ID" value="CAF0905781.1"/>
    <property type="molecule type" value="Genomic_DNA"/>
</dbReference>
<reference evidence="1" key="1">
    <citation type="submission" date="2021-02" db="EMBL/GenBank/DDBJ databases">
        <authorList>
            <person name="Nowell W R."/>
        </authorList>
    </citation>
    <scope>NUCLEOTIDE SEQUENCE</scope>
    <source>
        <strain evidence="1">Ploen Becks lab</strain>
    </source>
</reference>
<organism evidence="1 2">
    <name type="scientific">Brachionus calyciflorus</name>
    <dbReference type="NCBI Taxonomy" id="104777"/>
    <lineage>
        <taxon>Eukaryota</taxon>
        <taxon>Metazoa</taxon>
        <taxon>Spiralia</taxon>
        <taxon>Gnathifera</taxon>
        <taxon>Rotifera</taxon>
        <taxon>Eurotatoria</taxon>
        <taxon>Monogononta</taxon>
        <taxon>Pseudotrocha</taxon>
        <taxon>Ploima</taxon>
        <taxon>Brachionidae</taxon>
        <taxon>Brachionus</taxon>
    </lineage>
</organism>